<evidence type="ECO:0000313" key="2">
    <source>
        <dbReference type="EMBL" id="OGM78902.1"/>
    </source>
</evidence>
<name>A0A1F8CRJ3_9BACT</name>
<sequence length="126" mass="13602">MKKKIQQGYIAIASVLVISAVVLTIGTTVSLLSVNDIQSALAGKKGEESLDWVEGCVEDALIRLNETNSIPATLSVLGETCSVTINSHSGHNWTFTVEKEVNGYLKKVQVSAIWGLTVEIVSWNEI</sequence>
<accession>A0A1F8CRJ3</accession>
<keyword evidence="1" id="KW-0812">Transmembrane</keyword>
<keyword evidence="1" id="KW-0472">Membrane</keyword>
<proteinExistence type="predicted"/>
<dbReference type="AlphaFoldDB" id="A0A1F8CRJ3"/>
<comment type="caution">
    <text evidence="2">The sequence shown here is derived from an EMBL/GenBank/DDBJ whole genome shotgun (WGS) entry which is preliminary data.</text>
</comment>
<protein>
    <submittedName>
        <fullName evidence="2">Uncharacterized protein</fullName>
    </submittedName>
</protein>
<organism evidence="2 3">
    <name type="scientific">Candidatus Woesebacteria bacterium RIFOXYB1_FULL_38_16</name>
    <dbReference type="NCBI Taxonomy" id="1802538"/>
    <lineage>
        <taxon>Bacteria</taxon>
        <taxon>Candidatus Woeseibacteriota</taxon>
    </lineage>
</organism>
<evidence type="ECO:0000313" key="3">
    <source>
        <dbReference type="Proteomes" id="UP000178999"/>
    </source>
</evidence>
<keyword evidence="1" id="KW-1133">Transmembrane helix</keyword>
<gene>
    <name evidence="2" type="ORF">A2382_03340</name>
</gene>
<reference evidence="2 3" key="1">
    <citation type="journal article" date="2016" name="Nat. Commun.">
        <title>Thousands of microbial genomes shed light on interconnected biogeochemical processes in an aquifer system.</title>
        <authorList>
            <person name="Anantharaman K."/>
            <person name="Brown C.T."/>
            <person name="Hug L.A."/>
            <person name="Sharon I."/>
            <person name="Castelle C.J."/>
            <person name="Probst A.J."/>
            <person name="Thomas B.C."/>
            <person name="Singh A."/>
            <person name="Wilkins M.J."/>
            <person name="Karaoz U."/>
            <person name="Brodie E.L."/>
            <person name="Williams K.H."/>
            <person name="Hubbard S.S."/>
            <person name="Banfield J.F."/>
        </authorList>
    </citation>
    <scope>NUCLEOTIDE SEQUENCE [LARGE SCALE GENOMIC DNA]</scope>
</reference>
<dbReference type="Proteomes" id="UP000178999">
    <property type="component" value="Unassembled WGS sequence"/>
</dbReference>
<dbReference type="STRING" id="1802538.A2382_03340"/>
<feature type="transmembrane region" description="Helical" evidence="1">
    <location>
        <begin position="9"/>
        <end position="32"/>
    </location>
</feature>
<evidence type="ECO:0000256" key="1">
    <source>
        <dbReference type="SAM" id="Phobius"/>
    </source>
</evidence>
<dbReference type="EMBL" id="MGHY01000025">
    <property type="protein sequence ID" value="OGM78902.1"/>
    <property type="molecule type" value="Genomic_DNA"/>
</dbReference>